<dbReference type="EMBL" id="QSCS01000085">
    <property type="protein sequence ID" value="RGY19339.1"/>
    <property type="molecule type" value="Genomic_DNA"/>
</dbReference>
<evidence type="ECO:0000313" key="7">
    <source>
        <dbReference type="EMBL" id="KAA5465747.1"/>
    </source>
</evidence>
<feature type="transmembrane region" description="Helical" evidence="5">
    <location>
        <begin position="182"/>
        <end position="199"/>
    </location>
</feature>
<proteinExistence type="predicted"/>
<feature type="domain" description="O-antigen ligase-related" evidence="6">
    <location>
        <begin position="144"/>
        <end position="280"/>
    </location>
</feature>
<sequence length="533" mass="61742">MGIGKMIRTSHYLFAALCLGSLFACSRQFTDSYIVPKWCFAVFMLFIVLAYEAVNILFYRQNEQKDTRISVYGFIIVISCFLQAMFGVVQFFGFFQISTTLWVTGSFDNPAGFAACLCAGFPFVGFLLSDSNKYIRYVGGLIGFVIVIAVILSQSRAGIMSIAFICFILLNMKFFHKRWVKYLSLLCFALLLSGCYWMKKDSADGRLLIWRCSVSMVKDAPWLGHGIGSFEARYMDYQADYFRQYGLNRYSMLADNVKHPFNEYLGVLLNFGFVGLLMILALITLLIYCYKKHPCAEKRIAFYSLISIGVFSFFSYTFTYPFTWIVTFLCIIILTKEYIAKVFTCPIIKNTVCIFILLCSFWGIYNLVKRVMAEKEWGNTSRLALCGASGKTLPAYAELEKKFENNPYFLYNYAAILLENKQYEESLTVALQCRKYWADYDLELMIGENYQELDKYELAERYYDNASMMCPSRFLPLYKLFHLYKNMGNRKCMLRVAESVIDKPMKIKTSAIRMMKREMKSEQAQLLIEENNN</sequence>
<comment type="caution">
    <text evidence="11">The sequence shown here is derived from an EMBL/GenBank/DDBJ whole genome shotgun (WGS) entry which is preliminary data.</text>
</comment>
<dbReference type="Proteomes" id="UP000491168">
    <property type="component" value="Unassembled WGS sequence"/>
</dbReference>
<evidence type="ECO:0000313" key="19">
    <source>
        <dbReference type="Proteomes" id="UP000368418"/>
    </source>
</evidence>
<reference evidence="19 20" key="2">
    <citation type="journal article" date="2019" name="Nat. Med.">
        <title>A library of human gut bacterial isolates paired with longitudinal multiomics data enables mechanistic microbiome research.</title>
        <authorList>
            <person name="Poyet M."/>
            <person name="Groussin M."/>
            <person name="Gibbons S.M."/>
            <person name="Avila-Pacheco J."/>
            <person name="Jiang X."/>
            <person name="Kearney S.M."/>
            <person name="Perrotta A.R."/>
            <person name="Berdy B."/>
            <person name="Zhao S."/>
            <person name="Lieberman T.D."/>
            <person name="Swanson P.K."/>
            <person name="Smith M."/>
            <person name="Roesemann S."/>
            <person name="Alexander J.E."/>
            <person name="Rich S.A."/>
            <person name="Livny J."/>
            <person name="Vlamakis H."/>
            <person name="Clish C."/>
            <person name="Bullock K."/>
            <person name="Deik A."/>
            <person name="Scott J."/>
            <person name="Pierce K.A."/>
            <person name="Xavier R.J."/>
            <person name="Alm E.J."/>
        </authorList>
    </citation>
    <scope>NUCLEOTIDE SEQUENCE [LARGE SCALE GENOMIC DNA]</scope>
    <source>
        <strain evidence="10 19">BIOML-A19</strain>
        <strain evidence="9 22">BIOML-A21</strain>
        <strain evidence="8 20">BIOML-A25</strain>
        <strain evidence="7 21">BIOML-A31</strain>
    </source>
</reference>
<dbReference type="SUPFAM" id="SSF48452">
    <property type="entry name" value="TPR-like"/>
    <property type="match status" value="1"/>
</dbReference>
<evidence type="ECO:0000256" key="2">
    <source>
        <dbReference type="ARBA" id="ARBA00022692"/>
    </source>
</evidence>
<evidence type="ECO:0000313" key="14">
    <source>
        <dbReference type="EMBL" id="RHH91317.1"/>
    </source>
</evidence>
<dbReference type="EMBL" id="QRKD01000006">
    <property type="protein sequence ID" value="RHH91317.1"/>
    <property type="molecule type" value="Genomic_DNA"/>
</dbReference>
<evidence type="ECO:0000313" key="10">
    <source>
        <dbReference type="EMBL" id="KAA5504142.1"/>
    </source>
</evidence>
<dbReference type="PANTHER" id="PTHR37422:SF13">
    <property type="entry name" value="LIPOPOLYSACCHARIDE BIOSYNTHESIS PROTEIN PA4999-RELATED"/>
    <property type="match status" value="1"/>
</dbReference>
<dbReference type="Proteomes" id="UP000284689">
    <property type="component" value="Unassembled WGS sequence"/>
</dbReference>
<dbReference type="InterPro" id="IPR011990">
    <property type="entry name" value="TPR-like_helical_dom_sf"/>
</dbReference>
<keyword evidence="4 5" id="KW-0472">Membrane</keyword>
<dbReference type="AlphaFoldDB" id="A0A412FYZ4"/>
<dbReference type="Proteomes" id="UP000283512">
    <property type="component" value="Unassembled WGS sequence"/>
</dbReference>
<dbReference type="GO" id="GO:0016874">
    <property type="term" value="F:ligase activity"/>
    <property type="evidence" value="ECO:0007669"/>
    <property type="project" value="UniProtKB-KW"/>
</dbReference>
<evidence type="ECO:0000313" key="17">
    <source>
        <dbReference type="Proteomes" id="UP000284431"/>
    </source>
</evidence>
<evidence type="ECO:0000313" key="21">
    <source>
        <dbReference type="Proteomes" id="UP000475905"/>
    </source>
</evidence>
<dbReference type="EMBL" id="VVYJ01000001">
    <property type="protein sequence ID" value="KAA5481464.1"/>
    <property type="molecule type" value="Genomic_DNA"/>
</dbReference>
<feature type="transmembrane region" description="Helical" evidence="5">
    <location>
        <begin position="134"/>
        <end position="152"/>
    </location>
</feature>
<dbReference type="Proteomes" id="UP000475905">
    <property type="component" value="Unassembled WGS sequence"/>
</dbReference>
<dbReference type="EMBL" id="QSJD01000036">
    <property type="protein sequence ID" value="RHD44573.1"/>
    <property type="molecule type" value="Genomic_DNA"/>
</dbReference>
<protein>
    <submittedName>
        <fullName evidence="11">O-antigen ligase domain-containing protein</fullName>
    </submittedName>
    <submittedName>
        <fullName evidence="7">O-antigen ligase family protein</fullName>
    </submittedName>
</protein>
<keyword evidence="11" id="KW-0436">Ligase</keyword>
<gene>
    <name evidence="14" type="ORF">DW190_09380</name>
    <name evidence="13" type="ORF">DW794_17830</name>
    <name evidence="11" type="ORF">DWY26_04135</name>
    <name evidence="12" type="ORF">DXA49_22980</name>
    <name evidence="10" type="ORF">F2Y31_02605</name>
    <name evidence="9" type="ORF">F2Y35_00830</name>
    <name evidence="7" type="ORF">F2Y36_01790</name>
    <name evidence="8" type="ORF">F2Y39_02165</name>
</gene>
<evidence type="ECO:0000259" key="6">
    <source>
        <dbReference type="Pfam" id="PF04932"/>
    </source>
</evidence>
<dbReference type="Proteomes" id="UP000427825">
    <property type="component" value="Unassembled WGS sequence"/>
</dbReference>
<evidence type="ECO:0000313" key="13">
    <source>
        <dbReference type="EMBL" id="RHD44573.1"/>
    </source>
</evidence>
<name>A0A412FYZ4_9BACE</name>
<evidence type="ECO:0000256" key="4">
    <source>
        <dbReference type="ARBA" id="ARBA00023136"/>
    </source>
</evidence>
<evidence type="ECO:0000313" key="22">
    <source>
        <dbReference type="Proteomes" id="UP000491168"/>
    </source>
</evidence>
<evidence type="ECO:0000313" key="8">
    <source>
        <dbReference type="EMBL" id="KAA5481464.1"/>
    </source>
</evidence>
<feature type="transmembrane region" description="Helical" evidence="5">
    <location>
        <begin position="264"/>
        <end position="288"/>
    </location>
</feature>
<evidence type="ECO:0000313" key="9">
    <source>
        <dbReference type="EMBL" id="KAA5495814.1"/>
    </source>
</evidence>
<feature type="transmembrane region" description="Helical" evidence="5">
    <location>
        <begin position="158"/>
        <end position="175"/>
    </location>
</feature>
<comment type="subcellular location">
    <subcellularLocation>
        <location evidence="1">Membrane</location>
        <topology evidence="1">Multi-pass membrane protein</topology>
    </subcellularLocation>
</comment>
<dbReference type="PROSITE" id="PS51257">
    <property type="entry name" value="PROKAR_LIPOPROTEIN"/>
    <property type="match status" value="1"/>
</dbReference>
<feature type="transmembrane region" description="Helical" evidence="5">
    <location>
        <begin position="71"/>
        <end position="97"/>
    </location>
</feature>
<dbReference type="InterPro" id="IPR007016">
    <property type="entry name" value="O-antigen_ligase-rel_domated"/>
</dbReference>
<dbReference type="PANTHER" id="PTHR37422">
    <property type="entry name" value="TEICHURONIC ACID BIOSYNTHESIS PROTEIN TUAE"/>
    <property type="match status" value="1"/>
</dbReference>
<keyword evidence="2 5" id="KW-0812">Transmembrane</keyword>
<dbReference type="EMBL" id="VVYD01000001">
    <property type="protein sequence ID" value="KAA5504142.1"/>
    <property type="molecule type" value="Genomic_DNA"/>
</dbReference>
<feature type="transmembrane region" description="Helical" evidence="5">
    <location>
        <begin position="40"/>
        <end position="59"/>
    </location>
</feature>
<evidence type="ECO:0000313" key="11">
    <source>
        <dbReference type="EMBL" id="RGR73356.1"/>
    </source>
</evidence>
<dbReference type="Pfam" id="PF04932">
    <property type="entry name" value="Wzy_C"/>
    <property type="match status" value="1"/>
</dbReference>
<feature type="transmembrane region" description="Helical" evidence="5">
    <location>
        <begin position="300"/>
        <end position="316"/>
    </location>
</feature>
<dbReference type="Gene3D" id="1.25.40.10">
    <property type="entry name" value="Tetratricopeptide repeat domain"/>
    <property type="match status" value="1"/>
</dbReference>
<dbReference type="EMBL" id="VVYP01000002">
    <property type="protein sequence ID" value="KAA5465747.1"/>
    <property type="molecule type" value="Genomic_DNA"/>
</dbReference>
<feature type="transmembrane region" description="Helical" evidence="5">
    <location>
        <begin position="347"/>
        <end position="365"/>
    </location>
</feature>
<dbReference type="EMBL" id="QRUO01000003">
    <property type="protein sequence ID" value="RGR73356.1"/>
    <property type="molecule type" value="Genomic_DNA"/>
</dbReference>
<dbReference type="EMBL" id="VVYF01000001">
    <property type="protein sequence ID" value="KAA5495814.1"/>
    <property type="molecule type" value="Genomic_DNA"/>
</dbReference>
<keyword evidence="3 5" id="KW-1133">Transmembrane helix</keyword>
<reference evidence="15 16" key="1">
    <citation type="submission" date="2018-08" db="EMBL/GenBank/DDBJ databases">
        <title>A genome reference for cultivated species of the human gut microbiota.</title>
        <authorList>
            <person name="Zou Y."/>
            <person name="Xue W."/>
            <person name="Luo G."/>
        </authorList>
    </citation>
    <scope>NUCLEOTIDE SEQUENCE [LARGE SCALE GENOMIC DNA]</scope>
    <source>
        <strain evidence="11 16">AF24-29LB</strain>
        <strain evidence="14 15">AM16-49B</strain>
        <strain evidence="13 18">AM31-16AC</strain>
        <strain evidence="12 17">OF02-6LB</strain>
    </source>
</reference>
<feature type="transmembrane region" description="Helical" evidence="5">
    <location>
        <begin position="109"/>
        <end position="127"/>
    </location>
</feature>
<evidence type="ECO:0000313" key="12">
    <source>
        <dbReference type="EMBL" id="RGY19339.1"/>
    </source>
</evidence>
<accession>A0A412FYZ4</accession>
<evidence type="ECO:0000313" key="20">
    <source>
        <dbReference type="Proteomes" id="UP000427825"/>
    </source>
</evidence>
<evidence type="ECO:0000313" key="18">
    <source>
        <dbReference type="Proteomes" id="UP000284689"/>
    </source>
</evidence>
<evidence type="ECO:0000256" key="5">
    <source>
        <dbReference type="SAM" id="Phobius"/>
    </source>
</evidence>
<dbReference type="GO" id="GO:0016020">
    <property type="term" value="C:membrane"/>
    <property type="evidence" value="ECO:0007669"/>
    <property type="project" value="UniProtKB-SubCell"/>
</dbReference>
<organism evidence="11 16">
    <name type="scientific">Bacteroides caccae</name>
    <dbReference type="NCBI Taxonomy" id="47678"/>
    <lineage>
        <taxon>Bacteria</taxon>
        <taxon>Pseudomonadati</taxon>
        <taxon>Bacteroidota</taxon>
        <taxon>Bacteroidia</taxon>
        <taxon>Bacteroidales</taxon>
        <taxon>Bacteroidaceae</taxon>
        <taxon>Bacteroides</taxon>
    </lineage>
</organism>
<dbReference type="InterPro" id="IPR051533">
    <property type="entry name" value="WaaL-like"/>
</dbReference>
<dbReference type="Proteomes" id="UP000368418">
    <property type="component" value="Unassembled WGS sequence"/>
</dbReference>
<dbReference type="Proteomes" id="UP000284205">
    <property type="component" value="Unassembled WGS sequence"/>
</dbReference>
<evidence type="ECO:0000313" key="15">
    <source>
        <dbReference type="Proteomes" id="UP000283512"/>
    </source>
</evidence>
<evidence type="ECO:0000313" key="16">
    <source>
        <dbReference type="Proteomes" id="UP000284205"/>
    </source>
</evidence>
<evidence type="ECO:0000256" key="1">
    <source>
        <dbReference type="ARBA" id="ARBA00004141"/>
    </source>
</evidence>
<evidence type="ECO:0000256" key="3">
    <source>
        <dbReference type="ARBA" id="ARBA00022989"/>
    </source>
</evidence>
<dbReference type="Proteomes" id="UP000284431">
    <property type="component" value="Unassembled WGS sequence"/>
</dbReference>